<keyword evidence="3 7" id="KW-0371">Homeobox</keyword>
<dbReference type="InterPro" id="IPR002913">
    <property type="entry name" value="START_lipid-bd_dom"/>
</dbReference>
<dbReference type="Gene3D" id="3.30.530.20">
    <property type="match status" value="1"/>
</dbReference>
<feature type="domain" description="START" evidence="6">
    <location>
        <begin position="8"/>
        <end position="240"/>
    </location>
</feature>
<name>A0A7J7DIE0_TRIWF</name>
<dbReference type="SMART" id="SM00234">
    <property type="entry name" value="START"/>
    <property type="match status" value="1"/>
</dbReference>
<dbReference type="InParanoid" id="A0A7J7DIE0"/>
<keyword evidence="1" id="KW-0805">Transcription regulation</keyword>
<evidence type="ECO:0000256" key="4">
    <source>
        <dbReference type="ARBA" id="ARBA00023163"/>
    </source>
</evidence>
<evidence type="ECO:0000256" key="1">
    <source>
        <dbReference type="ARBA" id="ARBA00023015"/>
    </source>
</evidence>
<keyword evidence="2 7" id="KW-0238">DNA-binding</keyword>
<accession>A0A7J7DIE0</accession>
<dbReference type="GO" id="GO:0008289">
    <property type="term" value="F:lipid binding"/>
    <property type="evidence" value="ECO:0007669"/>
    <property type="project" value="InterPro"/>
</dbReference>
<proteinExistence type="predicted"/>
<evidence type="ECO:0000256" key="5">
    <source>
        <dbReference type="ARBA" id="ARBA00023242"/>
    </source>
</evidence>
<evidence type="ECO:0000313" key="7">
    <source>
        <dbReference type="EMBL" id="KAF5746059.1"/>
    </source>
</evidence>
<evidence type="ECO:0000259" key="6">
    <source>
        <dbReference type="PROSITE" id="PS50848"/>
    </source>
</evidence>
<dbReference type="Pfam" id="PF25797">
    <property type="entry name" value="PDF2_C"/>
    <property type="match status" value="1"/>
</dbReference>
<evidence type="ECO:0000256" key="3">
    <source>
        <dbReference type="ARBA" id="ARBA00023155"/>
    </source>
</evidence>
<dbReference type="EMBL" id="JAAARO010000006">
    <property type="protein sequence ID" value="KAF5746059.1"/>
    <property type="molecule type" value="Genomic_DNA"/>
</dbReference>
<evidence type="ECO:0000313" key="8">
    <source>
        <dbReference type="Proteomes" id="UP000593562"/>
    </source>
</evidence>
<comment type="caution">
    <text evidence="7">The sequence shown here is derived from an EMBL/GenBank/DDBJ whole genome shotgun (WGS) entry which is preliminary data.</text>
</comment>
<keyword evidence="4" id="KW-0804">Transcription</keyword>
<keyword evidence="5" id="KW-0539">Nucleus</keyword>
<evidence type="ECO:0000256" key="2">
    <source>
        <dbReference type="ARBA" id="ARBA00023125"/>
    </source>
</evidence>
<dbReference type="GO" id="GO:0003677">
    <property type="term" value="F:DNA binding"/>
    <property type="evidence" value="ECO:0007669"/>
    <property type="project" value="UniProtKB-KW"/>
</dbReference>
<dbReference type="PANTHER" id="PTHR45654:SF93">
    <property type="entry name" value="HOMEOBOX-LEUCINE ZIPPER PROTEIN HDG2-RELATED"/>
    <property type="match status" value="1"/>
</dbReference>
<sequence>MAGGEAANPDKHAKMFNLAFEAMEELIKMAQTGEPLWITSLDGSGPALNEDEYVKAFPNRIGSEPNALIKREASRGNTVVMMKRNSLVEILMDVNQWSTVFVSMVSNPLTLEIISKGEEEESYNGALQVMTAEYQVPTPFVPTRESYFLRYCKKHEDGTWAVVDVSLESPISRCHRRPSGCLIQEMTSGYSKVTWVEHVEVQELDEGVDDLYKQLLSSGHVFVAKHWVATLDRHSERLASILMTTNINLPDNETAMTSEDGRKGMLKLAERMMASFCTGVCSISTSQCLVIDNVRVTVQKSTVDDPGKPSGLVLCAATFFHIPVTPKRVYDFLRDKNSRSEWDILSNGASVEEMARIATGRGTGNGVSLLRLDHSNSSQTNILVLEETCSDRTSSFIVYAPVDMAEMKTVRDGGDPYKMPLLPSGFAIFSDGSSGGSDGGGSLITIGFQILAAVLAEVKGSGKASDKMLMTYSPYLLGVLGILHGLMPPSGKATAWSTKIGMISNLLVVARARKDEQDWFGHPTDHANFICHRRIHALASRRKERVRKKINKATLVNFM</sequence>
<dbReference type="PANTHER" id="PTHR45654">
    <property type="entry name" value="HOMEOBOX-LEUCINE ZIPPER PROTEIN MERISTEM L1"/>
    <property type="match status" value="1"/>
</dbReference>
<organism evidence="7 8">
    <name type="scientific">Tripterygium wilfordii</name>
    <name type="common">Thunder God vine</name>
    <dbReference type="NCBI Taxonomy" id="458696"/>
    <lineage>
        <taxon>Eukaryota</taxon>
        <taxon>Viridiplantae</taxon>
        <taxon>Streptophyta</taxon>
        <taxon>Embryophyta</taxon>
        <taxon>Tracheophyta</taxon>
        <taxon>Spermatophyta</taxon>
        <taxon>Magnoliopsida</taxon>
        <taxon>eudicotyledons</taxon>
        <taxon>Gunneridae</taxon>
        <taxon>Pentapetalae</taxon>
        <taxon>rosids</taxon>
        <taxon>fabids</taxon>
        <taxon>Celastrales</taxon>
        <taxon>Celastraceae</taxon>
        <taxon>Tripterygium</taxon>
    </lineage>
</organism>
<dbReference type="CDD" id="cd08875">
    <property type="entry name" value="START_ArGLABRA2_like"/>
    <property type="match status" value="1"/>
</dbReference>
<dbReference type="InterPro" id="IPR042160">
    <property type="entry name" value="HD-Zip_IV"/>
</dbReference>
<gene>
    <name evidence="7" type="ORF">HS088_TW06G00224</name>
</gene>
<dbReference type="InterPro" id="IPR023393">
    <property type="entry name" value="START-like_dom_sf"/>
</dbReference>
<dbReference type="Proteomes" id="UP000593562">
    <property type="component" value="Unassembled WGS sequence"/>
</dbReference>
<reference evidence="7 8" key="1">
    <citation type="journal article" date="2020" name="Nat. Commun.">
        <title>Genome of Tripterygium wilfordii and identification of cytochrome P450 involved in triptolide biosynthesis.</title>
        <authorList>
            <person name="Tu L."/>
            <person name="Su P."/>
            <person name="Zhang Z."/>
            <person name="Gao L."/>
            <person name="Wang J."/>
            <person name="Hu T."/>
            <person name="Zhou J."/>
            <person name="Zhang Y."/>
            <person name="Zhao Y."/>
            <person name="Liu Y."/>
            <person name="Song Y."/>
            <person name="Tong Y."/>
            <person name="Lu Y."/>
            <person name="Yang J."/>
            <person name="Xu C."/>
            <person name="Jia M."/>
            <person name="Peters R.J."/>
            <person name="Huang L."/>
            <person name="Gao W."/>
        </authorList>
    </citation>
    <scope>NUCLEOTIDE SEQUENCE [LARGE SCALE GENOMIC DNA]</scope>
    <source>
        <strain evidence="8">cv. XIE 37</strain>
        <tissue evidence="7">Leaf</tissue>
    </source>
</reference>
<dbReference type="Pfam" id="PF01852">
    <property type="entry name" value="START"/>
    <property type="match status" value="1"/>
</dbReference>
<dbReference type="SUPFAM" id="SSF55961">
    <property type="entry name" value="Bet v1-like"/>
    <property type="match status" value="2"/>
</dbReference>
<protein>
    <submittedName>
        <fullName evidence="7">Homeobox-leucine zipper protein HDG2-like isoform X1</fullName>
    </submittedName>
</protein>
<dbReference type="PROSITE" id="PS50848">
    <property type="entry name" value="START"/>
    <property type="match status" value="1"/>
</dbReference>
<keyword evidence="8" id="KW-1185">Reference proteome</keyword>
<dbReference type="AlphaFoldDB" id="A0A7J7DIE0"/>
<dbReference type="InterPro" id="IPR057993">
    <property type="entry name" value="HD-Zip_IV_C"/>
</dbReference>